<keyword evidence="1" id="KW-1133">Transmembrane helix</keyword>
<keyword evidence="1" id="KW-0472">Membrane</keyword>
<dbReference type="Proteomes" id="UP001642464">
    <property type="component" value="Unassembled WGS sequence"/>
</dbReference>
<evidence type="ECO:0000313" key="2">
    <source>
        <dbReference type="EMBL" id="CAK9065394.1"/>
    </source>
</evidence>
<dbReference type="EMBL" id="CAXAMM010029824">
    <property type="protein sequence ID" value="CAK9065394.1"/>
    <property type="molecule type" value="Genomic_DNA"/>
</dbReference>
<keyword evidence="3" id="KW-1185">Reference proteome</keyword>
<protein>
    <submittedName>
        <fullName evidence="2">Uncharacterized protein</fullName>
    </submittedName>
</protein>
<feature type="transmembrane region" description="Helical" evidence="1">
    <location>
        <begin position="17"/>
        <end position="38"/>
    </location>
</feature>
<reference evidence="2 3" key="1">
    <citation type="submission" date="2024-02" db="EMBL/GenBank/DDBJ databases">
        <authorList>
            <person name="Chen Y."/>
            <person name="Shah S."/>
            <person name="Dougan E. K."/>
            <person name="Thang M."/>
            <person name="Chan C."/>
        </authorList>
    </citation>
    <scope>NUCLEOTIDE SEQUENCE [LARGE SCALE GENOMIC DNA]</scope>
</reference>
<keyword evidence="1" id="KW-0812">Transmembrane</keyword>
<accession>A0ABP0NSI5</accession>
<comment type="caution">
    <text evidence="2">The sequence shown here is derived from an EMBL/GenBank/DDBJ whole genome shotgun (WGS) entry which is preliminary data.</text>
</comment>
<proteinExistence type="predicted"/>
<sequence>YLFPASFVMVQIFLRRYLLGSHGLWVWLATFGILHTLLVTKDVSGEVEFTYGWAGVEEIPSSGPEADEALGIC</sequence>
<evidence type="ECO:0000313" key="3">
    <source>
        <dbReference type="Proteomes" id="UP001642464"/>
    </source>
</evidence>
<evidence type="ECO:0000256" key="1">
    <source>
        <dbReference type="SAM" id="Phobius"/>
    </source>
</evidence>
<gene>
    <name evidence="2" type="ORF">SCF082_LOCUS33475</name>
</gene>
<name>A0ABP0NSI5_9DINO</name>
<feature type="non-terminal residue" evidence="2">
    <location>
        <position position="1"/>
    </location>
</feature>
<organism evidence="2 3">
    <name type="scientific">Durusdinium trenchii</name>
    <dbReference type="NCBI Taxonomy" id="1381693"/>
    <lineage>
        <taxon>Eukaryota</taxon>
        <taxon>Sar</taxon>
        <taxon>Alveolata</taxon>
        <taxon>Dinophyceae</taxon>
        <taxon>Suessiales</taxon>
        <taxon>Symbiodiniaceae</taxon>
        <taxon>Durusdinium</taxon>
    </lineage>
</organism>